<proteinExistence type="predicted"/>
<accession>B5GYQ7</accession>
<sequence>MDDTGVDRCPVCWSPVADSAQWVLLSRHQTSEGVLEYCLSGCGCVAVLLGGDLVKAVPHGCARLIGVRPWGPGSRIASSR</sequence>
<geneLocation type="plasmid" evidence="1 2">
    <name>pSCL4</name>
</geneLocation>
<name>B5GYQ7_STRCL</name>
<dbReference type="Proteomes" id="UP000002357">
    <property type="component" value="Plasmid pSCL4"/>
</dbReference>
<evidence type="ECO:0000313" key="2">
    <source>
        <dbReference type="Proteomes" id="UP000002357"/>
    </source>
</evidence>
<organism evidence="1 2">
    <name type="scientific">Streptomyces clavuligerus</name>
    <dbReference type="NCBI Taxonomy" id="1901"/>
    <lineage>
        <taxon>Bacteria</taxon>
        <taxon>Bacillati</taxon>
        <taxon>Actinomycetota</taxon>
        <taxon>Actinomycetes</taxon>
        <taxon>Kitasatosporales</taxon>
        <taxon>Streptomycetaceae</taxon>
        <taxon>Streptomyces</taxon>
    </lineage>
</organism>
<gene>
    <name evidence="1" type="ORF">SCLAV_p1218</name>
</gene>
<keyword evidence="1" id="KW-0614">Plasmid</keyword>
<dbReference type="OrthoDB" id="9815120at2"/>
<keyword evidence="2" id="KW-1185">Reference proteome</keyword>
<evidence type="ECO:0000313" key="1">
    <source>
        <dbReference type="EMBL" id="EFG04704.2"/>
    </source>
</evidence>
<protein>
    <submittedName>
        <fullName evidence="1">Uncharacterized protein</fullName>
    </submittedName>
</protein>
<dbReference type="EMBL" id="CM000914">
    <property type="protein sequence ID" value="EFG04704.2"/>
    <property type="molecule type" value="Genomic_DNA"/>
</dbReference>
<reference evidence="1 2" key="1">
    <citation type="journal article" date="2010" name="Genome Biol. Evol.">
        <title>The sequence of a 1.8-mb bacterial linear plasmid reveals a rich evolutionary reservoir of secondary metabolic pathways.</title>
        <authorList>
            <person name="Medema M.H."/>
            <person name="Trefzer A."/>
            <person name="Kovalchuk A."/>
            <person name="van den Berg M."/>
            <person name="Mueller U."/>
            <person name="Heijne W."/>
            <person name="Wu L."/>
            <person name="Alam M.T."/>
            <person name="Ronning C.M."/>
            <person name="Nierman W.C."/>
            <person name="Bovenberg R.A.L."/>
            <person name="Breitling R."/>
            <person name="Takano E."/>
        </authorList>
    </citation>
    <scope>NUCLEOTIDE SEQUENCE [LARGE SCALE GENOMIC DNA]</scope>
    <source>
        <strain evidence="2">ATCC 27064 / DSM 738 / JCM 4710 / NBRC 13307 / NCIMB 12785 / NRRL 3585 / VKM Ac-602</strain>
        <plasmid evidence="1">pSCL4</plasmid>
    </source>
</reference>
<dbReference type="eggNOG" id="ENOG50326RI">
    <property type="taxonomic scope" value="Bacteria"/>
</dbReference>
<dbReference type="AlphaFoldDB" id="B5GYQ7"/>